<protein>
    <recommendedName>
        <fullName evidence="1">P2X purinoreceptor 7 intracellular domain-containing protein</fullName>
    </recommendedName>
</protein>
<dbReference type="EMBL" id="JAZGQO010000010">
    <property type="protein sequence ID" value="KAK6176938.1"/>
    <property type="molecule type" value="Genomic_DNA"/>
</dbReference>
<dbReference type="PANTHER" id="PTHR36981">
    <property type="entry name" value="ZGC:195170"/>
    <property type="match status" value="1"/>
</dbReference>
<sequence>MEGKRNICCLSSKYSYKVLKEDNLKSRCITLHPKFKTRCLQNAEIKSAMESEETSLCDINQKCRYIAYRYYVRWIVGTLGEQSNTGIVPLCVHRRVEEKFPPI</sequence>
<dbReference type="InterPro" id="IPR046815">
    <property type="entry name" value="P2RX7_C"/>
</dbReference>
<proteinExistence type="predicted"/>
<dbReference type="Pfam" id="PF20478">
    <property type="entry name" value="P2RX7_C"/>
    <property type="match status" value="1"/>
</dbReference>
<evidence type="ECO:0000259" key="1">
    <source>
        <dbReference type="Pfam" id="PF20478"/>
    </source>
</evidence>
<accession>A0AAN8PK87</accession>
<organism evidence="2 3">
    <name type="scientific">Patella caerulea</name>
    <name type="common">Rayed Mediterranean limpet</name>
    <dbReference type="NCBI Taxonomy" id="87958"/>
    <lineage>
        <taxon>Eukaryota</taxon>
        <taxon>Metazoa</taxon>
        <taxon>Spiralia</taxon>
        <taxon>Lophotrochozoa</taxon>
        <taxon>Mollusca</taxon>
        <taxon>Gastropoda</taxon>
        <taxon>Patellogastropoda</taxon>
        <taxon>Patelloidea</taxon>
        <taxon>Patellidae</taxon>
        <taxon>Patella</taxon>
    </lineage>
</organism>
<dbReference type="Proteomes" id="UP001347796">
    <property type="component" value="Unassembled WGS sequence"/>
</dbReference>
<evidence type="ECO:0000313" key="3">
    <source>
        <dbReference type="Proteomes" id="UP001347796"/>
    </source>
</evidence>
<gene>
    <name evidence="2" type="ORF">SNE40_015140</name>
</gene>
<name>A0AAN8PK87_PATCE</name>
<keyword evidence="3" id="KW-1185">Reference proteome</keyword>
<dbReference type="PANTHER" id="PTHR36981:SF1">
    <property type="entry name" value="P2X PURINORECEPTOR 7 INTRACELLULAR DOMAIN-CONTAINING PROTEIN"/>
    <property type="match status" value="1"/>
</dbReference>
<comment type="caution">
    <text evidence="2">The sequence shown here is derived from an EMBL/GenBank/DDBJ whole genome shotgun (WGS) entry which is preliminary data.</text>
</comment>
<reference evidence="2 3" key="1">
    <citation type="submission" date="2024-01" db="EMBL/GenBank/DDBJ databases">
        <title>The genome of the rayed Mediterranean limpet Patella caerulea (Linnaeus, 1758).</title>
        <authorList>
            <person name="Anh-Thu Weber A."/>
            <person name="Halstead-Nussloch G."/>
        </authorList>
    </citation>
    <scope>NUCLEOTIDE SEQUENCE [LARGE SCALE GENOMIC DNA]</scope>
    <source>
        <strain evidence="2">AATW-2023a</strain>
        <tissue evidence="2">Whole specimen</tissue>
    </source>
</reference>
<feature type="domain" description="P2X purinoreceptor 7 intracellular" evidence="1">
    <location>
        <begin position="8"/>
        <end position="101"/>
    </location>
</feature>
<dbReference type="AlphaFoldDB" id="A0AAN8PK87"/>
<evidence type="ECO:0000313" key="2">
    <source>
        <dbReference type="EMBL" id="KAK6176938.1"/>
    </source>
</evidence>